<dbReference type="EMBL" id="JBJUIK010000008">
    <property type="protein sequence ID" value="KAL3520115.1"/>
    <property type="molecule type" value="Genomic_DNA"/>
</dbReference>
<protein>
    <submittedName>
        <fullName evidence="1">Uncharacterized protein</fullName>
    </submittedName>
</protein>
<organism evidence="1 2">
    <name type="scientific">Cinchona calisaya</name>
    <dbReference type="NCBI Taxonomy" id="153742"/>
    <lineage>
        <taxon>Eukaryota</taxon>
        <taxon>Viridiplantae</taxon>
        <taxon>Streptophyta</taxon>
        <taxon>Embryophyta</taxon>
        <taxon>Tracheophyta</taxon>
        <taxon>Spermatophyta</taxon>
        <taxon>Magnoliopsida</taxon>
        <taxon>eudicotyledons</taxon>
        <taxon>Gunneridae</taxon>
        <taxon>Pentapetalae</taxon>
        <taxon>asterids</taxon>
        <taxon>lamiids</taxon>
        <taxon>Gentianales</taxon>
        <taxon>Rubiaceae</taxon>
        <taxon>Cinchonoideae</taxon>
        <taxon>Cinchoneae</taxon>
        <taxon>Cinchona</taxon>
    </lineage>
</organism>
<evidence type="ECO:0000313" key="2">
    <source>
        <dbReference type="Proteomes" id="UP001630127"/>
    </source>
</evidence>
<gene>
    <name evidence="1" type="ORF">ACH5RR_018264</name>
</gene>
<sequence>MGFLAFFSQEEGHEGEEDGEIGGVTKETHGDLLGQYQQEWPDKFRSTSVGNLELSIMAKQIYCSLIICGGLLVLNQLKVKLLLLEDNVLTRKLLVQPFSWNKPADGWRELNVDGSPNGNLGSGSNLEAEALDCNLDFNNVWLNIFCE</sequence>
<reference evidence="1 2" key="1">
    <citation type="submission" date="2024-11" db="EMBL/GenBank/DDBJ databases">
        <title>A near-complete genome assembly of Cinchona calisaya.</title>
        <authorList>
            <person name="Lian D.C."/>
            <person name="Zhao X.W."/>
            <person name="Wei L."/>
        </authorList>
    </citation>
    <scope>NUCLEOTIDE SEQUENCE [LARGE SCALE GENOMIC DNA]</scope>
    <source>
        <tissue evidence="1">Nenye</tissue>
    </source>
</reference>
<proteinExistence type="predicted"/>
<comment type="caution">
    <text evidence="1">The sequence shown here is derived from an EMBL/GenBank/DDBJ whole genome shotgun (WGS) entry which is preliminary data.</text>
</comment>
<accession>A0ABD2ZKY8</accession>
<name>A0ABD2ZKY8_9GENT</name>
<evidence type="ECO:0000313" key="1">
    <source>
        <dbReference type="EMBL" id="KAL3520115.1"/>
    </source>
</evidence>
<dbReference type="Proteomes" id="UP001630127">
    <property type="component" value="Unassembled WGS sequence"/>
</dbReference>
<dbReference type="AlphaFoldDB" id="A0ABD2ZKY8"/>
<keyword evidence="2" id="KW-1185">Reference proteome</keyword>